<dbReference type="EMBL" id="NMQT01000008">
    <property type="protein sequence ID" value="OXM58599.1"/>
    <property type="molecule type" value="Genomic_DNA"/>
</dbReference>
<reference evidence="2 3" key="1">
    <citation type="submission" date="2017-07" db="EMBL/GenBank/DDBJ databases">
        <title>Amycolatopsis thailandensis Genome sequencing and assembly.</title>
        <authorList>
            <person name="Kaur N."/>
            <person name="Mayilraj S."/>
        </authorList>
    </citation>
    <scope>NUCLEOTIDE SEQUENCE [LARGE SCALE GENOMIC DNA]</scope>
    <source>
        <strain evidence="2 3">JCM 16380</strain>
    </source>
</reference>
<name>A0A229SIL1_9PSEU</name>
<feature type="region of interest" description="Disordered" evidence="1">
    <location>
        <begin position="95"/>
        <end position="118"/>
    </location>
</feature>
<organism evidence="2 3">
    <name type="scientific">Amycolatopsis thailandensis</name>
    <dbReference type="NCBI Taxonomy" id="589330"/>
    <lineage>
        <taxon>Bacteria</taxon>
        <taxon>Bacillati</taxon>
        <taxon>Actinomycetota</taxon>
        <taxon>Actinomycetes</taxon>
        <taxon>Pseudonocardiales</taxon>
        <taxon>Pseudonocardiaceae</taxon>
        <taxon>Amycolatopsis</taxon>
    </lineage>
</organism>
<dbReference type="RefSeq" id="WP_093932036.1">
    <property type="nucleotide sequence ID" value="NZ_NMQT01000008.1"/>
</dbReference>
<dbReference type="Proteomes" id="UP000215223">
    <property type="component" value="Unassembled WGS sequence"/>
</dbReference>
<accession>A0A229SIL1</accession>
<evidence type="ECO:0000313" key="3">
    <source>
        <dbReference type="Proteomes" id="UP000215223"/>
    </source>
</evidence>
<dbReference type="OrthoDB" id="4278666at2"/>
<evidence type="ECO:0000256" key="1">
    <source>
        <dbReference type="SAM" id="MobiDB-lite"/>
    </source>
</evidence>
<comment type="caution">
    <text evidence="2">The sequence shown here is derived from an EMBL/GenBank/DDBJ whole genome shotgun (WGS) entry which is preliminary data.</text>
</comment>
<protein>
    <submittedName>
        <fullName evidence="2">Uncharacterized protein</fullName>
    </submittedName>
</protein>
<sequence>MTQAKLPRLIPTGTCWCGCGKETAIGAFFAQGHDKIAEAALIAAEFNGSVPQLLHAQGYGPGRSVIHQAVEAGVWEACPERGCWYKGTAQSVRTHQRKYHAPSPVESMQNTAPTTRNS</sequence>
<dbReference type="AlphaFoldDB" id="A0A229SIL1"/>
<feature type="compositionally biased region" description="Polar residues" evidence="1">
    <location>
        <begin position="106"/>
        <end position="118"/>
    </location>
</feature>
<gene>
    <name evidence="2" type="ORF">CFP71_01655</name>
</gene>
<keyword evidence="3" id="KW-1185">Reference proteome</keyword>
<proteinExistence type="predicted"/>
<evidence type="ECO:0000313" key="2">
    <source>
        <dbReference type="EMBL" id="OXM58599.1"/>
    </source>
</evidence>